<dbReference type="EMBL" id="JAJAPW010000010">
    <property type="protein sequence ID" value="MCB4800235.1"/>
    <property type="molecule type" value="Genomic_DNA"/>
</dbReference>
<feature type="chain" id="PRO_5040771969" evidence="2">
    <location>
        <begin position="22"/>
        <end position="660"/>
    </location>
</feature>
<proteinExistence type="predicted"/>
<evidence type="ECO:0000256" key="2">
    <source>
        <dbReference type="SAM" id="SignalP"/>
    </source>
</evidence>
<organism evidence="3 4">
    <name type="scientific">Neotamlana laminarinivorans</name>
    <dbReference type="NCBI Taxonomy" id="2883124"/>
    <lineage>
        <taxon>Bacteria</taxon>
        <taxon>Pseudomonadati</taxon>
        <taxon>Bacteroidota</taxon>
        <taxon>Flavobacteriia</taxon>
        <taxon>Flavobacteriales</taxon>
        <taxon>Flavobacteriaceae</taxon>
        <taxon>Neotamlana</taxon>
    </lineage>
</organism>
<feature type="compositionally biased region" description="Basic and acidic residues" evidence="1">
    <location>
        <begin position="50"/>
        <end position="59"/>
    </location>
</feature>
<feature type="region of interest" description="Disordered" evidence="1">
    <location>
        <begin position="26"/>
        <end position="59"/>
    </location>
</feature>
<dbReference type="InterPro" id="IPR025631">
    <property type="entry name" value="Porin_10"/>
</dbReference>
<evidence type="ECO:0000256" key="1">
    <source>
        <dbReference type="SAM" id="MobiDB-lite"/>
    </source>
</evidence>
<evidence type="ECO:0000313" key="3">
    <source>
        <dbReference type="EMBL" id="MCB4800235.1"/>
    </source>
</evidence>
<keyword evidence="4" id="KW-1185">Reference proteome</keyword>
<dbReference type="Proteomes" id="UP001139199">
    <property type="component" value="Unassembled WGS sequence"/>
</dbReference>
<gene>
    <name evidence="3" type="ORF">LG649_15395</name>
</gene>
<feature type="compositionally biased region" description="Basic and acidic residues" evidence="1">
    <location>
        <begin position="26"/>
        <end position="36"/>
    </location>
</feature>
<feature type="signal peptide" evidence="2">
    <location>
        <begin position="1"/>
        <end position="21"/>
    </location>
</feature>
<comment type="caution">
    <text evidence="3">The sequence shown here is derived from an EMBL/GenBank/DDBJ whole genome shotgun (WGS) entry which is preliminary data.</text>
</comment>
<sequence length="660" mass="77260">MNKLVTTLLFLLFFVSLSAQTKLDKSSFQRTTEETKNNAQDSLLSRSNKNSKEKSGDKNEKAKIQDYLIISHNRDTTFVDTTLTIQKEYKFNYLRKDNFGLLRFSNIGQTYNSLTYNFQNTNLMPGFGARAKHFNYTEIEDVNYYRVPTPLTELFYKTAFEQGQLADSFFTINTTPQFNFSVRYKGLRSLGKYQHILTSTGNFTFTTNYQTKNKRYNMRGHITMQDFLNEENGGIVDDNIDEFESGDPEFLDRSIFEVNFENAEGFLKAKRFHLEHDYKLINQTDSLALNQLTFAHIMSFEDKYYQFDQTTADTDYFGEAFVSSTLQERATIENFYNQLQVNYSNNIIGDLQFNVSNNNYNYGYNKIIVYEGETITNRLKGNIYAAGAKYHKRYKGFNLNGEAGLNFAGDFDGNYINASASFKLREDIAATASINHSSQVPNYNMLLHQSDYIEYNWQNSFSNIQTQQLSFNAKYKKLLNLTVDYSTITDYVYFKENETSLQVSPFQNQSTITYLRAKLENEITFGKFALNNTIMYQNVQDPNNTLNVPELNTRNTLYYSNHLFKKALYLQTGFTVNYFTKYYMNAYNPLLAEFYVQNETQYGNFPLIDFFLNAKIRQARIFFKTEHFNSSFTGYNYYSAPNYPYRDFIIRFGVVWNFFM</sequence>
<keyword evidence="2" id="KW-0732">Signal</keyword>
<protein>
    <submittedName>
        <fullName evidence="3">Porin</fullName>
    </submittedName>
</protein>
<name>A0A9X1L2W8_9FLAO</name>
<reference evidence="3" key="1">
    <citation type="submission" date="2021-10" db="EMBL/GenBank/DDBJ databases">
        <title>Tamlana sargassums sp. nov., and Tamlana laminarinivorans sp. nov., two new bacteria isolated from the brown alga.</title>
        <authorList>
            <person name="Li J."/>
        </authorList>
    </citation>
    <scope>NUCLEOTIDE SEQUENCE</scope>
    <source>
        <strain evidence="3">PT2-4</strain>
    </source>
</reference>
<dbReference type="AlphaFoldDB" id="A0A9X1L2W8"/>
<accession>A0A9X1L2W8</accession>
<feature type="compositionally biased region" description="Polar residues" evidence="1">
    <location>
        <begin position="37"/>
        <end position="48"/>
    </location>
</feature>
<dbReference type="RefSeq" id="WP_226544712.1">
    <property type="nucleotide sequence ID" value="NZ_JAJAPW010000010.1"/>
</dbReference>
<dbReference type="Pfam" id="PF14121">
    <property type="entry name" value="Porin_10"/>
    <property type="match status" value="1"/>
</dbReference>
<evidence type="ECO:0000313" key="4">
    <source>
        <dbReference type="Proteomes" id="UP001139199"/>
    </source>
</evidence>